<feature type="compositionally biased region" description="Basic and acidic residues" evidence="1">
    <location>
        <begin position="27"/>
        <end position="60"/>
    </location>
</feature>
<organism evidence="2 3">
    <name type="scientific">Lachnellula hyalina</name>
    <dbReference type="NCBI Taxonomy" id="1316788"/>
    <lineage>
        <taxon>Eukaryota</taxon>
        <taxon>Fungi</taxon>
        <taxon>Dikarya</taxon>
        <taxon>Ascomycota</taxon>
        <taxon>Pezizomycotina</taxon>
        <taxon>Leotiomycetes</taxon>
        <taxon>Helotiales</taxon>
        <taxon>Lachnaceae</taxon>
        <taxon>Lachnellula</taxon>
    </lineage>
</organism>
<feature type="region of interest" description="Disordered" evidence="1">
    <location>
        <begin position="1"/>
        <end position="60"/>
    </location>
</feature>
<dbReference type="AlphaFoldDB" id="A0A8H8U0T3"/>
<accession>A0A8H8U0T3</accession>
<dbReference type="OrthoDB" id="3436397at2759"/>
<sequence length="161" mass="17412">MSHQPSTTEQLKNTASSTYDAVASRIAPEEKNPGYDPDKDTQNFKKDEHGNTVKKGGYKDKLNEAAMGGETNEEGLVDKGSVSPIIASSKLREMGEVCSYIPGISTLQQAAFEQGPPTEGKESSGPPNRPDHDVQVEEFLRKQYHSKSGDGMPDLDKNGGN</sequence>
<evidence type="ECO:0000313" key="3">
    <source>
        <dbReference type="Proteomes" id="UP000431533"/>
    </source>
</evidence>
<name>A0A8H8U0T3_9HELO</name>
<evidence type="ECO:0000313" key="2">
    <source>
        <dbReference type="EMBL" id="TVY27202.1"/>
    </source>
</evidence>
<dbReference type="Proteomes" id="UP000431533">
    <property type="component" value="Unassembled WGS sequence"/>
</dbReference>
<keyword evidence="3" id="KW-1185">Reference proteome</keyword>
<dbReference type="EMBL" id="QGMH01000053">
    <property type="protein sequence ID" value="TVY27202.1"/>
    <property type="molecule type" value="Genomic_DNA"/>
</dbReference>
<proteinExistence type="predicted"/>
<gene>
    <name evidence="2" type="ORF">LHYA1_G004649</name>
</gene>
<protein>
    <submittedName>
        <fullName evidence="2">Uncharacterized protein</fullName>
    </submittedName>
</protein>
<feature type="compositionally biased region" description="Polar residues" evidence="1">
    <location>
        <begin position="1"/>
        <end position="19"/>
    </location>
</feature>
<evidence type="ECO:0000256" key="1">
    <source>
        <dbReference type="SAM" id="MobiDB-lite"/>
    </source>
</evidence>
<dbReference type="RefSeq" id="XP_031005990.1">
    <property type="nucleotide sequence ID" value="XM_031149606.1"/>
</dbReference>
<comment type="caution">
    <text evidence="2">The sequence shown here is derived from an EMBL/GenBank/DDBJ whole genome shotgun (WGS) entry which is preliminary data.</text>
</comment>
<feature type="compositionally biased region" description="Basic and acidic residues" evidence="1">
    <location>
        <begin position="129"/>
        <end position="141"/>
    </location>
</feature>
<feature type="region of interest" description="Disordered" evidence="1">
    <location>
        <begin position="108"/>
        <end position="161"/>
    </location>
</feature>
<dbReference type="GeneID" id="41984847"/>
<reference evidence="2 3" key="1">
    <citation type="submission" date="2018-05" db="EMBL/GenBank/DDBJ databases">
        <title>Genome sequencing and assembly of the regulated plant pathogen Lachnellula willkommii and related sister species for the development of diagnostic species identification markers.</title>
        <authorList>
            <person name="Giroux E."/>
            <person name="Bilodeau G."/>
        </authorList>
    </citation>
    <scope>NUCLEOTIDE SEQUENCE [LARGE SCALE GENOMIC DNA]</scope>
    <source>
        <strain evidence="2 3">CBS 185.66</strain>
    </source>
</reference>